<evidence type="ECO:0000256" key="1">
    <source>
        <dbReference type="ARBA" id="ARBA00007401"/>
    </source>
</evidence>
<dbReference type="InterPro" id="IPR017853">
    <property type="entry name" value="GH"/>
</dbReference>
<comment type="similarity">
    <text evidence="1">Belongs to the glycosyl hydrolase 2 family.</text>
</comment>
<dbReference type="SUPFAM" id="SSF49303">
    <property type="entry name" value="beta-Galactosidase/glucuronidase domain"/>
    <property type="match status" value="1"/>
</dbReference>
<keyword evidence="3" id="KW-0326">Glycosidase</keyword>
<dbReference type="PANTHER" id="PTHR42732:SF1">
    <property type="entry name" value="BETA-MANNOSIDASE"/>
    <property type="match status" value="1"/>
</dbReference>
<dbReference type="SUPFAM" id="SSF49785">
    <property type="entry name" value="Galactose-binding domain-like"/>
    <property type="match status" value="1"/>
</dbReference>
<reference evidence="8 9" key="1">
    <citation type="journal article" date="2015" name="Genome Biol. Evol.">
        <title>Comparative Genomics of a Bacterivorous Green Alga Reveals Evolutionary Causalities and Consequences of Phago-Mixotrophic Mode of Nutrition.</title>
        <authorList>
            <person name="Burns J.A."/>
            <person name="Paasch A."/>
            <person name="Narechania A."/>
            <person name="Kim E."/>
        </authorList>
    </citation>
    <scope>NUCLEOTIDE SEQUENCE [LARGE SCALE GENOMIC DNA]</scope>
    <source>
        <strain evidence="8 9">PLY_AMNH</strain>
    </source>
</reference>
<evidence type="ECO:0000259" key="7">
    <source>
        <dbReference type="Pfam" id="PF18565"/>
    </source>
</evidence>
<dbReference type="InterPro" id="IPR040605">
    <property type="entry name" value="Glyco_hydro2_dom5"/>
</dbReference>
<dbReference type="GO" id="GO:0005975">
    <property type="term" value="P:carbohydrate metabolic process"/>
    <property type="evidence" value="ECO:0007669"/>
    <property type="project" value="InterPro"/>
</dbReference>
<dbReference type="GO" id="GO:0004553">
    <property type="term" value="F:hydrolase activity, hydrolyzing O-glycosyl compounds"/>
    <property type="evidence" value="ECO:0007669"/>
    <property type="project" value="InterPro"/>
</dbReference>
<feature type="domain" description="DUF4982" evidence="6">
    <location>
        <begin position="608"/>
        <end position="659"/>
    </location>
</feature>
<dbReference type="InterPro" id="IPR013783">
    <property type="entry name" value="Ig-like_fold"/>
</dbReference>
<keyword evidence="9" id="KW-1185">Reference proteome</keyword>
<dbReference type="Proteomes" id="UP001190700">
    <property type="component" value="Unassembled WGS sequence"/>
</dbReference>
<dbReference type="Pfam" id="PF16355">
    <property type="entry name" value="DUF4982"/>
    <property type="match status" value="1"/>
</dbReference>
<accession>A0AAE0GP73</accession>
<feature type="domain" description="Glycoside hydrolase family 2 catalytic" evidence="5">
    <location>
        <begin position="292"/>
        <end position="367"/>
    </location>
</feature>
<dbReference type="InterPro" id="IPR006101">
    <property type="entry name" value="Glyco_hydro_2"/>
</dbReference>
<dbReference type="Pfam" id="PF02836">
    <property type="entry name" value="Glyco_hydro_2_C"/>
    <property type="match status" value="2"/>
</dbReference>
<dbReference type="PANTHER" id="PTHR42732">
    <property type="entry name" value="BETA-GALACTOSIDASE"/>
    <property type="match status" value="1"/>
</dbReference>
<evidence type="ECO:0000259" key="4">
    <source>
        <dbReference type="Pfam" id="PF00703"/>
    </source>
</evidence>
<evidence type="ECO:0008006" key="10">
    <source>
        <dbReference type="Google" id="ProtNLM"/>
    </source>
</evidence>
<feature type="domain" description="Glycoside hydrolase family 2 catalytic" evidence="5">
    <location>
        <begin position="372"/>
        <end position="478"/>
    </location>
</feature>
<dbReference type="SUPFAM" id="SSF51445">
    <property type="entry name" value="(Trans)glycosidases"/>
    <property type="match status" value="1"/>
</dbReference>
<evidence type="ECO:0000256" key="2">
    <source>
        <dbReference type="ARBA" id="ARBA00022801"/>
    </source>
</evidence>
<dbReference type="Pfam" id="PF18565">
    <property type="entry name" value="Glyco_hydro2_C5"/>
    <property type="match status" value="1"/>
</dbReference>
<dbReference type="PRINTS" id="PR00132">
    <property type="entry name" value="GLHYDRLASE2"/>
</dbReference>
<dbReference type="AlphaFoldDB" id="A0AAE0GP73"/>
<dbReference type="Gene3D" id="3.20.20.80">
    <property type="entry name" value="Glycosidases"/>
    <property type="match status" value="1"/>
</dbReference>
<organism evidence="8 9">
    <name type="scientific">Cymbomonas tetramitiformis</name>
    <dbReference type="NCBI Taxonomy" id="36881"/>
    <lineage>
        <taxon>Eukaryota</taxon>
        <taxon>Viridiplantae</taxon>
        <taxon>Chlorophyta</taxon>
        <taxon>Pyramimonadophyceae</taxon>
        <taxon>Pyramimonadales</taxon>
        <taxon>Pyramimonadaceae</taxon>
        <taxon>Cymbomonas</taxon>
    </lineage>
</organism>
<dbReference type="Pfam" id="PF00703">
    <property type="entry name" value="Glyco_hydro_2"/>
    <property type="match status" value="1"/>
</dbReference>
<dbReference type="InterPro" id="IPR006103">
    <property type="entry name" value="Glyco_hydro_2_cat"/>
</dbReference>
<gene>
    <name evidence="8" type="ORF">CYMTET_10636</name>
</gene>
<comment type="caution">
    <text evidence="8">The sequence shown here is derived from an EMBL/GenBank/DDBJ whole genome shotgun (WGS) entry which is preliminary data.</text>
</comment>
<dbReference type="InterPro" id="IPR008979">
    <property type="entry name" value="Galactose-bd-like_sf"/>
</dbReference>
<protein>
    <recommendedName>
        <fullName evidence="10">Beta-galactosidase</fullName>
    </recommendedName>
</protein>
<name>A0AAE0GP73_9CHLO</name>
<dbReference type="EMBL" id="LGRX02003795">
    <property type="protein sequence ID" value="KAK3281580.1"/>
    <property type="molecule type" value="Genomic_DNA"/>
</dbReference>
<evidence type="ECO:0000313" key="8">
    <source>
        <dbReference type="EMBL" id="KAK3281580.1"/>
    </source>
</evidence>
<evidence type="ECO:0000313" key="9">
    <source>
        <dbReference type="Proteomes" id="UP001190700"/>
    </source>
</evidence>
<feature type="domain" description="Glycoside hydrolase family 2" evidence="7">
    <location>
        <begin position="691"/>
        <end position="791"/>
    </location>
</feature>
<evidence type="ECO:0000256" key="3">
    <source>
        <dbReference type="ARBA" id="ARBA00023295"/>
    </source>
</evidence>
<feature type="domain" description="Glycoside hydrolase family 2 immunoglobulin-like beta-sandwich" evidence="4">
    <location>
        <begin position="182"/>
        <end position="285"/>
    </location>
</feature>
<dbReference type="PROSITE" id="PS00608">
    <property type="entry name" value="GLYCOSYL_HYDROL_F2_2"/>
    <property type="match status" value="1"/>
</dbReference>
<dbReference type="InterPro" id="IPR051913">
    <property type="entry name" value="GH2_Domain-Containing"/>
</dbReference>
<dbReference type="Gene3D" id="2.60.120.260">
    <property type="entry name" value="Galactose-binding domain-like"/>
    <property type="match status" value="1"/>
</dbReference>
<evidence type="ECO:0000259" key="5">
    <source>
        <dbReference type="Pfam" id="PF02836"/>
    </source>
</evidence>
<keyword evidence="2" id="KW-0378">Hydrolase</keyword>
<dbReference type="InterPro" id="IPR006102">
    <property type="entry name" value="Ig-like_GH2"/>
</dbReference>
<dbReference type="InterPro" id="IPR032311">
    <property type="entry name" value="DUF4982"/>
</dbReference>
<proteinExistence type="inferred from homology"/>
<dbReference type="InterPro" id="IPR036156">
    <property type="entry name" value="Beta-gal/glucu_dom_sf"/>
</dbReference>
<sequence length="806" mass="89422">MSLNNGWRFYRIANDLFDPILLGTSKTCGALESHLASFVQIVDLPHDFIVEGNFTKHANEAHGYLPYAMGCYYFNFSLPQSARGKSVSLEFEGVQRNSTTWLNDAYLGNHPSGYTPFRFDLAESALKFGSVNALSVFVDATHPDGWWYDGGGIYRNVWLHIVDRLHVVPWGVYLPAEVTSPISGAGTADARLSAETTVVNTYNATTTFALETLIKTSGGTVVGNGAANLTCTLQASENCTLAEDIVLRGAQLWSLSRPHLYYAHSYLRTEDGVLRDAVVNSFGVRRLRWDHDKGFFLNEESVKIHGVANHQDFAGVGVAVPDSLQAYRVWKMKQMGANAWRTAHNPPCQALLEQCDAQGMLVWDENHRNRASPDMLGDLRSMLLRDRNHPSVILWSLCNEILCEDFDADTAQVLRGIVKELDPRGQRPITAAVNGGYGGAFPEVLDVMGINYHIKEYDDFHQKHPKQPIIGSEIASDFSDRSIYSNDSTKKMYVSAYDLNAPNWGNTAEDAWCALLDREFMAGGFIWVGFDYKGEPTPYTWPNINSHAGATDIAGFPKDNYYYWQSVFFSAIERPMVHVFPHWNWNLQHEQPCEGACMEADAVSGVRVIDVWAYTNGAAVELILNGESFGRRLVTNACRHVNWKVPFQAGTLEARAFHNSSDHNVFAVEKVWTTGSAAVLNLRVEWPLDACIHANGDDVTLVTVQITDSSGAFVPTSSNFLIRFELSGPGKIIGLGNGDPSSHEADKPHSPWKGWRTAWNGLARVVIQSTNSPGNITLSASHAKLHAANITVQSRRRCPKLQRSVV</sequence>
<dbReference type="InterPro" id="IPR023232">
    <property type="entry name" value="Glyco_hydro_2_AS"/>
</dbReference>
<evidence type="ECO:0000259" key="6">
    <source>
        <dbReference type="Pfam" id="PF16355"/>
    </source>
</evidence>
<dbReference type="Gene3D" id="2.60.40.10">
    <property type="entry name" value="Immunoglobulins"/>
    <property type="match status" value="3"/>
</dbReference>